<dbReference type="Proteomes" id="UP000683360">
    <property type="component" value="Unassembled WGS sequence"/>
</dbReference>
<evidence type="ECO:0000313" key="2">
    <source>
        <dbReference type="Proteomes" id="UP000683360"/>
    </source>
</evidence>
<gene>
    <name evidence="1" type="ORF">MEDL_60825</name>
</gene>
<sequence>MFSLDKKIHDVTGYITWNEIKEIETNPPLQLEILLNQLKLLKAARYYYQEIQFAQSKVLEAFRDDECILLLHQYQCAIEKYGKNPPRCEEAPELNIFQEKKKDDIVAQQDLAQKQLEEHLKKEVYLKTNEAQILSETVHLMSENAKCLKAKCERISMESVSLNFQRLSGLTNYKEIEKMCFEHEQCLVAVFRILNLVSWKKDNASLMKALQASKKENDDLLQRLSQVAGAKLVAGNSSIADLGDKYRPTRIAELYSELYDNEWTEAVDTLLNGNRWPEDMIIRHLFIILQGCYKACCQLASQQIQDLVQKLYFDLSSADVSTTKVTYSHTNTENVKY</sequence>
<accession>A0A8S3USL4</accession>
<dbReference type="OrthoDB" id="10431891at2759"/>
<dbReference type="AlphaFoldDB" id="A0A8S3USL4"/>
<name>A0A8S3USL4_MYTED</name>
<proteinExistence type="predicted"/>
<reference evidence="1" key="1">
    <citation type="submission" date="2021-03" db="EMBL/GenBank/DDBJ databases">
        <authorList>
            <person name="Bekaert M."/>
        </authorList>
    </citation>
    <scope>NUCLEOTIDE SEQUENCE</scope>
</reference>
<comment type="caution">
    <text evidence="1">The sequence shown here is derived from an EMBL/GenBank/DDBJ whole genome shotgun (WGS) entry which is preliminary data.</text>
</comment>
<organism evidence="1 2">
    <name type="scientific">Mytilus edulis</name>
    <name type="common">Blue mussel</name>
    <dbReference type="NCBI Taxonomy" id="6550"/>
    <lineage>
        <taxon>Eukaryota</taxon>
        <taxon>Metazoa</taxon>
        <taxon>Spiralia</taxon>
        <taxon>Lophotrochozoa</taxon>
        <taxon>Mollusca</taxon>
        <taxon>Bivalvia</taxon>
        <taxon>Autobranchia</taxon>
        <taxon>Pteriomorphia</taxon>
        <taxon>Mytilida</taxon>
        <taxon>Mytiloidea</taxon>
        <taxon>Mytilidae</taxon>
        <taxon>Mytilinae</taxon>
        <taxon>Mytilus</taxon>
    </lineage>
</organism>
<keyword evidence="2" id="KW-1185">Reference proteome</keyword>
<evidence type="ECO:0000313" key="1">
    <source>
        <dbReference type="EMBL" id="CAG2249022.1"/>
    </source>
</evidence>
<protein>
    <submittedName>
        <fullName evidence="1">Uncharacterized protein</fullName>
    </submittedName>
</protein>
<dbReference type="EMBL" id="CAJPWZ010002958">
    <property type="protein sequence ID" value="CAG2249022.1"/>
    <property type="molecule type" value="Genomic_DNA"/>
</dbReference>